<keyword evidence="1" id="KW-0472">Membrane</keyword>
<keyword evidence="1" id="KW-1133">Transmembrane helix</keyword>
<dbReference type="PATRIC" id="fig|1758689.4.peg.2564"/>
<evidence type="ECO:0000256" key="1">
    <source>
        <dbReference type="SAM" id="Phobius"/>
    </source>
</evidence>
<evidence type="ECO:0000313" key="3">
    <source>
        <dbReference type="Proteomes" id="UP000092482"/>
    </source>
</evidence>
<dbReference type="AlphaFoldDB" id="A0A1B1NEI9"/>
<dbReference type="Proteomes" id="UP000092482">
    <property type="component" value="Chromosome"/>
</dbReference>
<dbReference type="Pfam" id="PF04020">
    <property type="entry name" value="Phage_holin_4_2"/>
    <property type="match status" value="1"/>
</dbReference>
<dbReference type="OrthoDB" id="9810847at2"/>
<keyword evidence="3" id="KW-1185">Reference proteome</keyword>
<dbReference type="PANTHER" id="PTHR37309">
    <property type="entry name" value="SLR0284 PROTEIN"/>
    <property type="match status" value="1"/>
</dbReference>
<proteinExistence type="predicted"/>
<feature type="transmembrane region" description="Helical" evidence="1">
    <location>
        <begin position="98"/>
        <end position="120"/>
    </location>
</feature>
<reference evidence="2 3" key="1">
    <citation type="submission" date="2016-03" db="EMBL/GenBank/DDBJ databases">
        <title>Shallow-sea hydrothermal system.</title>
        <authorList>
            <person name="Tang K."/>
        </authorList>
    </citation>
    <scope>NUCLEOTIDE SEQUENCE [LARGE SCALE GENOMIC DNA]</scope>
    <source>
        <strain evidence="2 3">JLT9</strain>
    </source>
</reference>
<keyword evidence="1" id="KW-0812">Transmembrane</keyword>
<protein>
    <recommendedName>
        <fullName evidence="4">Phage holin family protein</fullName>
    </recommendedName>
</protein>
<dbReference type="RefSeq" id="WP_066643369.1">
    <property type="nucleotide sequence ID" value="NZ_CP014989.1"/>
</dbReference>
<organism evidence="2 3">
    <name type="scientific">Serinicoccus hydrothermalis</name>
    <dbReference type="NCBI Taxonomy" id="1758689"/>
    <lineage>
        <taxon>Bacteria</taxon>
        <taxon>Bacillati</taxon>
        <taxon>Actinomycetota</taxon>
        <taxon>Actinomycetes</taxon>
        <taxon>Micrococcales</taxon>
        <taxon>Ornithinimicrobiaceae</taxon>
        <taxon>Serinicoccus</taxon>
    </lineage>
</organism>
<dbReference type="InterPro" id="IPR007165">
    <property type="entry name" value="Phage_holin_4_2"/>
</dbReference>
<dbReference type="STRING" id="1758689.SGUI_2453"/>
<feature type="transmembrane region" description="Helical" evidence="1">
    <location>
        <begin position="33"/>
        <end position="51"/>
    </location>
</feature>
<dbReference type="EMBL" id="CP014989">
    <property type="protein sequence ID" value="ANS79849.1"/>
    <property type="molecule type" value="Genomic_DNA"/>
</dbReference>
<evidence type="ECO:0000313" key="2">
    <source>
        <dbReference type="EMBL" id="ANS79849.1"/>
    </source>
</evidence>
<dbReference type="KEGG" id="serj:SGUI_2453"/>
<feature type="transmembrane region" description="Helical" evidence="1">
    <location>
        <begin position="63"/>
        <end position="86"/>
    </location>
</feature>
<name>A0A1B1NEI9_9MICO</name>
<dbReference type="PANTHER" id="PTHR37309:SF1">
    <property type="entry name" value="SLR0284 PROTEIN"/>
    <property type="match status" value="1"/>
</dbReference>
<evidence type="ECO:0008006" key="4">
    <source>
        <dbReference type="Google" id="ProtNLM"/>
    </source>
</evidence>
<sequence length="127" mass="13375">MKILASIVANGVALWVAASLLSGIEFGGQGLSALLTVVLVAAVFGVVNAFVRPLVQLLSLPLIILSLGLFLVVINALMLLLTSWLAGVLGLDFQVTDFWWDAVLGSIIISVVSMFVGMLLPDGRSRP</sequence>
<gene>
    <name evidence="2" type="ORF">SGUI_2453</name>
</gene>
<accession>A0A1B1NEI9</accession>